<feature type="compositionally biased region" description="Low complexity" evidence="2">
    <location>
        <begin position="297"/>
        <end position="310"/>
    </location>
</feature>
<organism evidence="3 4">
    <name type="scientific">Eschrichtius robustus</name>
    <name type="common">California gray whale</name>
    <name type="synonym">Eschrichtius gibbosus</name>
    <dbReference type="NCBI Taxonomy" id="9764"/>
    <lineage>
        <taxon>Eukaryota</taxon>
        <taxon>Metazoa</taxon>
        <taxon>Chordata</taxon>
        <taxon>Craniata</taxon>
        <taxon>Vertebrata</taxon>
        <taxon>Euteleostomi</taxon>
        <taxon>Mammalia</taxon>
        <taxon>Eutheria</taxon>
        <taxon>Laurasiatheria</taxon>
        <taxon>Artiodactyla</taxon>
        <taxon>Whippomorpha</taxon>
        <taxon>Cetacea</taxon>
        <taxon>Mysticeti</taxon>
        <taxon>Eschrichtiidae</taxon>
        <taxon>Eschrichtius</taxon>
    </lineage>
</organism>
<evidence type="ECO:0000256" key="2">
    <source>
        <dbReference type="SAM" id="MobiDB-lite"/>
    </source>
</evidence>
<dbReference type="EMBL" id="JAIQCJ010001995">
    <property type="protein sequence ID" value="KAJ8786238.1"/>
    <property type="molecule type" value="Genomic_DNA"/>
</dbReference>
<comment type="caution">
    <text evidence="3">The sequence shown here is derived from an EMBL/GenBank/DDBJ whole genome shotgun (WGS) entry which is preliminary data.</text>
</comment>
<dbReference type="AlphaFoldDB" id="A0AB34H494"/>
<protein>
    <recommendedName>
        <fullName evidence="5">Coiled-coil domain-containing protein</fullName>
    </recommendedName>
</protein>
<keyword evidence="4" id="KW-1185">Reference proteome</keyword>
<gene>
    <name evidence="3" type="ORF">J1605_006458</name>
</gene>
<keyword evidence="1" id="KW-0175">Coiled coil</keyword>
<dbReference type="InterPro" id="IPR031601">
    <property type="entry name" value="CCD48"/>
</dbReference>
<evidence type="ECO:0008006" key="5">
    <source>
        <dbReference type="Google" id="ProtNLM"/>
    </source>
</evidence>
<evidence type="ECO:0000313" key="3">
    <source>
        <dbReference type="EMBL" id="KAJ8786238.1"/>
    </source>
</evidence>
<reference evidence="3 4" key="1">
    <citation type="submission" date="2022-11" db="EMBL/GenBank/DDBJ databases">
        <title>Whole genome sequence of Eschrichtius robustus ER-17-0199.</title>
        <authorList>
            <person name="Bruniche-Olsen A."/>
            <person name="Black A.N."/>
            <person name="Fields C.J."/>
            <person name="Walden K."/>
            <person name="Dewoody J.A."/>
        </authorList>
    </citation>
    <scope>NUCLEOTIDE SEQUENCE [LARGE SCALE GENOMIC DNA]</scope>
    <source>
        <strain evidence="3">ER-17-0199</strain>
        <tissue evidence="3">Blubber</tissue>
    </source>
</reference>
<feature type="region of interest" description="Disordered" evidence="2">
    <location>
        <begin position="87"/>
        <end position="106"/>
    </location>
</feature>
<feature type="region of interest" description="Disordered" evidence="2">
    <location>
        <begin position="293"/>
        <end position="328"/>
    </location>
</feature>
<feature type="region of interest" description="Disordered" evidence="2">
    <location>
        <begin position="125"/>
        <end position="144"/>
    </location>
</feature>
<evidence type="ECO:0000256" key="1">
    <source>
        <dbReference type="SAM" id="Coils"/>
    </source>
</evidence>
<feature type="region of interest" description="Disordered" evidence="2">
    <location>
        <begin position="27"/>
        <end position="73"/>
    </location>
</feature>
<evidence type="ECO:0000313" key="4">
    <source>
        <dbReference type="Proteomes" id="UP001159641"/>
    </source>
</evidence>
<sequence length="477" mass="51654">MGSATETNRVFCRHVTDSLAVQSKEWRRAGPYPTLSRRELAEPPPSQHLCLPTPTGRRIPTSQPHHEPAQSQKPRVVNLRMVGPEAQTSFQREPGGPTAARGADPWMKVPRASPAADEQLFRSVEGQAASDEEDDSGKWQEARRPPAEVKALLAGLSSCGSGCVCWCDDQTAKKLMTYFTRFGSADHARALGELEQLGTQGCSGKTLGTPGEEAELQQKVEENEHLRLELQMVETERVRLSLLEEKLEDVLQLLRRLRDLRGRLAPQPCWMPCTELWLAVSSCVDSPRHQPLQLQHSATPSSSPAEVASPVCGPPGQPGHRQTSLEEQPGHHHILRTLEVQPPSETGPSSEPGSHPFLGFLPDSLAAPAFLLPGSTLPYGCWISLYLLQSPLPLEWSCTLFCPVQSRIPSLGSQGLLPFLPTACLPQGLCVPPSPGETTHASGIVEGQAGLGELQGGQRDHCRLPGGAGLELALEEG</sequence>
<name>A0AB34H494_ESCRO</name>
<dbReference type="Pfam" id="PF15799">
    <property type="entry name" value="CCD48"/>
    <property type="match status" value="1"/>
</dbReference>
<proteinExistence type="predicted"/>
<accession>A0AB34H494</accession>
<feature type="coiled-coil region" evidence="1">
    <location>
        <begin position="216"/>
        <end position="263"/>
    </location>
</feature>
<dbReference type="Proteomes" id="UP001159641">
    <property type="component" value="Unassembled WGS sequence"/>
</dbReference>